<evidence type="ECO:0000313" key="13">
    <source>
        <dbReference type="EMBL" id="AFD22862.1"/>
    </source>
</evidence>
<keyword evidence="7" id="KW-0106">Calcium</keyword>
<keyword evidence="10" id="KW-0539">Nucleus</keyword>
<feature type="non-terminal residue" evidence="13">
    <location>
        <position position="1"/>
    </location>
</feature>
<proteinExistence type="evidence at transcript level"/>
<comment type="similarity">
    <text evidence="11">Belongs to the plant CAR protein family.</text>
</comment>
<protein>
    <submittedName>
        <fullName evidence="13">GTPase activator ARF</fullName>
    </submittedName>
</protein>
<keyword evidence="6" id="KW-0479">Metal-binding</keyword>
<dbReference type="PANTHER" id="PTHR45933:SF12">
    <property type="entry name" value="PROTEIN C2-DOMAIN ABA-RELATED 9"/>
    <property type="match status" value="1"/>
</dbReference>
<keyword evidence="5" id="KW-0938">Abscisic acid signaling pathway</keyword>
<evidence type="ECO:0000256" key="3">
    <source>
        <dbReference type="ARBA" id="ARBA00022468"/>
    </source>
</evidence>
<evidence type="ECO:0000256" key="7">
    <source>
        <dbReference type="ARBA" id="ARBA00022837"/>
    </source>
</evidence>
<dbReference type="GO" id="GO:0008289">
    <property type="term" value="F:lipid binding"/>
    <property type="evidence" value="ECO:0007669"/>
    <property type="project" value="UniProtKB-KW"/>
</dbReference>
<evidence type="ECO:0000256" key="11">
    <source>
        <dbReference type="ARBA" id="ARBA00024037"/>
    </source>
</evidence>
<organism evidence="13">
    <name type="scientific">Tamarix androssowii</name>
    <dbReference type="NCBI Taxonomy" id="189785"/>
    <lineage>
        <taxon>Eukaryota</taxon>
        <taxon>Viridiplantae</taxon>
        <taxon>Streptophyta</taxon>
        <taxon>Embryophyta</taxon>
        <taxon>Tracheophyta</taxon>
        <taxon>Spermatophyta</taxon>
        <taxon>Magnoliopsida</taxon>
        <taxon>eudicotyledons</taxon>
        <taxon>Gunneridae</taxon>
        <taxon>Pentapetalae</taxon>
        <taxon>Caryophyllales</taxon>
        <taxon>Tamaricaceae</taxon>
        <taxon>Tamarix</taxon>
    </lineage>
</organism>
<dbReference type="GO" id="GO:0005886">
    <property type="term" value="C:plasma membrane"/>
    <property type="evidence" value="ECO:0007669"/>
    <property type="project" value="UniProtKB-SubCell"/>
</dbReference>
<dbReference type="GO" id="GO:0046872">
    <property type="term" value="F:metal ion binding"/>
    <property type="evidence" value="ECO:0007669"/>
    <property type="project" value="UniProtKB-KW"/>
</dbReference>
<dbReference type="GO" id="GO:0005096">
    <property type="term" value="F:GTPase activator activity"/>
    <property type="evidence" value="ECO:0007669"/>
    <property type="project" value="UniProtKB-KW"/>
</dbReference>
<evidence type="ECO:0000256" key="9">
    <source>
        <dbReference type="ARBA" id="ARBA00023136"/>
    </source>
</evidence>
<keyword evidence="8" id="KW-0446">Lipid-binding</keyword>
<comment type="subcellular location">
    <subcellularLocation>
        <location evidence="2">Cell membrane</location>
    </subcellularLocation>
    <subcellularLocation>
        <location evidence="1">Nucleus</location>
    </subcellularLocation>
</comment>
<dbReference type="GO" id="GO:0005634">
    <property type="term" value="C:nucleus"/>
    <property type="evidence" value="ECO:0007669"/>
    <property type="project" value="UniProtKB-SubCell"/>
</dbReference>
<keyword evidence="3" id="KW-0343">GTPase activation</keyword>
<evidence type="ECO:0000256" key="5">
    <source>
        <dbReference type="ARBA" id="ARBA00022682"/>
    </source>
</evidence>
<dbReference type="GO" id="GO:0009738">
    <property type="term" value="P:abscisic acid-activated signaling pathway"/>
    <property type="evidence" value="ECO:0007669"/>
    <property type="project" value="UniProtKB-KW"/>
</dbReference>
<evidence type="ECO:0000259" key="12">
    <source>
        <dbReference type="PROSITE" id="PS50004"/>
    </source>
</evidence>
<dbReference type="SMART" id="SM00239">
    <property type="entry name" value="C2"/>
    <property type="match status" value="1"/>
</dbReference>
<evidence type="ECO:0000256" key="2">
    <source>
        <dbReference type="ARBA" id="ARBA00004236"/>
    </source>
</evidence>
<evidence type="ECO:0000256" key="4">
    <source>
        <dbReference type="ARBA" id="ARBA00022475"/>
    </source>
</evidence>
<evidence type="ECO:0000256" key="10">
    <source>
        <dbReference type="ARBA" id="ARBA00023242"/>
    </source>
</evidence>
<dbReference type="SUPFAM" id="SSF49562">
    <property type="entry name" value="C2 domain (Calcium/lipid-binding domain, CaLB)"/>
    <property type="match status" value="1"/>
</dbReference>
<dbReference type="PROSITE" id="PS50004">
    <property type="entry name" value="C2"/>
    <property type="match status" value="1"/>
</dbReference>
<name>H9BP05_9CARY</name>
<dbReference type="PANTHER" id="PTHR45933">
    <property type="entry name" value="PROTEIN C2-DOMAIN ABA-RELATED 4"/>
    <property type="match status" value="1"/>
</dbReference>
<dbReference type="Gene3D" id="2.60.40.150">
    <property type="entry name" value="C2 domain"/>
    <property type="match status" value="1"/>
</dbReference>
<dbReference type="InterPro" id="IPR044562">
    <property type="entry name" value="CAR1-11"/>
</dbReference>
<keyword evidence="9" id="KW-0472">Membrane</keyword>
<reference evidence="13" key="1">
    <citation type="submission" date="2011-11" db="EMBL/GenBank/DDBJ databases">
        <authorList>
            <person name="Wang L."/>
            <person name="Xu C."/>
            <person name="Wang C."/>
            <person name="Wang Y."/>
        </authorList>
    </citation>
    <scope>NUCLEOTIDE SEQUENCE</scope>
</reference>
<keyword evidence="4" id="KW-1003">Cell membrane</keyword>
<dbReference type="InterPro" id="IPR000008">
    <property type="entry name" value="C2_dom"/>
</dbReference>
<evidence type="ECO:0000256" key="1">
    <source>
        <dbReference type="ARBA" id="ARBA00004123"/>
    </source>
</evidence>
<dbReference type="InterPro" id="IPR035892">
    <property type="entry name" value="C2_domain_sf"/>
</dbReference>
<feature type="domain" description="C2" evidence="12">
    <location>
        <begin position="48"/>
        <end position="165"/>
    </location>
</feature>
<dbReference type="CDD" id="cd04038">
    <property type="entry name" value="C2_ArfGAP"/>
    <property type="match status" value="1"/>
</dbReference>
<dbReference type="Pfam" id="PF00168">
    <property type="entry name" value="C2"/>
    <property type="match status" value="1"/>
</dbReference>
<evidence type="ECO:0000256" key="8">
    <source>
        <dbReference type="ARBA" id="ARBA00023121"/>
    </source>
</evidence>
<evidence type="ECO:0000256" key="6">
    <source>
        <dbReference type="ARBA" id="ARBA00022723"/>
    </source>
</evidence>
<dbReference type="EMBL" id="JQ040813">
    <property type="protein sequence ID" value="AFD22862.1"/>
    <property type="molecule type" value="mRNA"/>
</dbReference>
<accession>H9BP05</accession>
<sequence length="222" mass="25432">RGLEISPFLKGKEEYHTSTILYIDGQRQKQKQKQKKGKEKGSYYRILSLTRSKEPEEERMEGLLGLLRIRVKKGINLAVRDTVSSDPYVTVAMGEQRLKTRVVKNNCNPEWNDELTLSVYDPILPIKLTVYDRDTLTGDDKMGRAEIDIKPYMDCLQMGLENLPIGTSVKKIQPDENNCLADESKVTWIGNGKMVQDMVLKLQDVESGAVEIQIEWIDVTRR</sequence>
<dbReference type="AlphaFoldDB" id="H9BP05"/>